<sequence length="825" mass="86872">MSDTVPQSAPARDALGTTGLSGAEAARRLQEQGANEISREEATGPWRLLWGQFKSPVIWLLLGACLISGVLGEVADAVAIGTIVVLNAFVGFFQEYRAERAVLALRSMTAPRARVLRDGHPVVVPTTAVVTGDIILLEPGDIVAADARLLEANVLTSNEAALTGESAPVEKSTAAAPPNAPLAERHDSVFMGTNIANGTGRAEVFATGMRTELGKIAHLLQTAVEAETPLQKRLGQISQMLLFVCMGIVAVVAVLGLVRGVGVFAVFLSSVSLAVAAVPEGLPAIVTIALAIGVQRMVSRHVLVRKLHAVETLGCATVICTDKTGTLTTGVMAVRELWGKDHQRLLYTAAACCDAELSEDEQTGVGDTTEVAILIEGARRGIQRPAIERERPRLRVNPFDSDRKRMSVQRSDGTLYVKGAVEMLLARSSTGVDGVSEANAQLAARGLRVLGVAVGKGAVEEGLEFVGLIGIADPPRTEAIEAVAAARAAGIKTVMITGDHPATAQAIARELGIIVGGEPPDGVVHARATPEDKLRIVRVWKSRGAVVAMTGDGVNDAPALRESHIGICMGKTGTEVTREAADMVLTDDNFASIVAAVREGRGIFDNIRKALVFLLSGNAGELAVMLIAAVMGFPLPLLPLHLLWINLVTDGLPALALVLDPAEKDVMQRSPRRPDAPMLGRVEWTTILLTGALQAAATLSVFVWALRERNLVEARNLAFSVIVFGELFRAFAARSPTKTFWEVGAFSNVSLLGVVAVSVLVQLAIHHIPATQTLFQIGDLSLADCALGLSVGLIPVTALELSKLIRRATATPAPGPRPLGEHLGG</sequence>
<feature type="transmembrane region" description="Helical" evidence="8">
    <location>
        <begin position="264"/>
        <end position="292"/>
    </location>
</feature>
<dbReference type="Proteomes" id="UP000249061">
    <property type="component" value="Unassembled WGS sequence"/>
</dbReference>
<dbReference type="InterPro" id="IPR036412">
    <property type="entry name" value="HAD-like_sf"/>
</dbReference>
<dbReference type="Pfam" id="PF00690">
    <property type="entry name" value="Cation_ATPase_N"/>
    <property type="match status" value="1"/>
</dbReference>
<dbReference type="Pfam" id="PF00702">
    <property type="entry name" value="Hydrolase"/>
    <property type="match status" value="1"/>
</dbReference>
<feature type="domain" description="Cation-transporting P-type ATPase N-terminal" evidence="9">
    <location>
        <begin position="5"/>
        <end position="73"/>
    </location>
</feature>
<dbReference type="InterPro" id="IPR018303">
    <property type="entry name" value="ATPase_P-typ_P_site"/>
</dbReference>
<feature type="transmembrane region" description="Helical" evidence="8">
    <location>
        <begin position="780"/>
        <end position="799"/>
    </location>
</feature>
<feature type="transmembrane region" description="Helical" evidence="8">
    <location>
        <begin position="611"/>
        <end position="635"/>
    </location>
</feature>
<evidence type="ECO:0000256" key="4">
    <source>
        <dbReference type="ARBA" id="ARBA00022840"/>
    </source>
</evidence>
<dbReference type="InterPro" id="IPR023214">
    <property type="entry name" value="HAD_sf"/>
</dbReference>
<dbReference type="SFLD" id="SFLDG00002">
    <property type="entry name" value="C1.7:_P-type_atpase_like"/>
    <property type="match status" value="1"/>
</dbReference>
<dbReference type="PANTHER" id="PTHR42861">
    <property type="entry name" value="CALCIUM-TRANSPORTING ATPASE"/>
    <property type="match status" value="1"/>
</dbReference>
<feature type="transmembrane region" description="Helical" evidence="8">
    <location>
        <begin position="240"/>
        <end position="258"/>
    </location>
</feature>
<feature type="transmembrane region" description="Helical" evidence="8">
    <location>
        <begin position="745"/>
        <end position="768"/>
    </location>
</feature>
<evidence type="ECO:0000256" key="3">
    <source>
        <dbReference type="ARBA" id="ARBA00022741"/>
    </source>
</evidence>
<comment type="subcellular location">
    <subcellularLocation>
        <location evidence="1">Membrane</location>
        <topology evidence="1">Multi-pass membrane protein</topology>
    </subcellularLocation>
</comment>
<dbReference type="PRINTS" id="PR00121">
    <property type="entry name" value="NAKATPASE"/>
</dbReference>
<evidence type="ECO:0000256" key="8">
    <source>
        <dbReference type="SAM" id="Phobius"/>
    </source>
</evidence>
<dbReference type="Gene3D" id="2.70.150.10">
    <property type="entry name" value="Calcium-transporting ATPase, cytoplasmic transduction domain A"/>
    <property type="match status" value="1"/>
</dbReference>
<evidence type="ECO:0000256" key="5">
    <source>
        <dbReference type="ARBA" id="ARBA00022967"/>
    </source>
</evidence>
<keyword evidence="4" id="KW-0067">ATP-binding</keyword>
<keyword evidence="2 8" id="KW-0812">Transmembrane</keyword>
<dbReference type="Pfam" id="PF00122">
    <property type="entry name" value="E1-E2_ATPase"/>
    <property type="match status" value="1"/>
</dbReference>
<dbReference type="SFLD" id="SFLDS00003">
    <property type="entry name" value="Haloacid_Dehalogenase"/>
    <property type="match status" value="1"/>
</dbReference>
<feature type="transmembrane region" description="Helical" evidence="8">
    <location>
        <begin position="57"/>
        <end position="90"/>
    </location>
</feature>
<dbReference type="Gene3D" id="3.40.50.1000">
    <property type="entry name" value="HAD superfamily/HAD-like"/>
    <property type="match status" value="1"/>
</dbReference>
<dbReference type="SUPFAM" id="SSF81653">
    <property type="entry name" value="Calcium ATPase, transduction domain A"/>
    <property type="match status" value="1"/>
</dbReference>
<keyword evidence="5" id="KW-1278">Translocase</keyword>
<dbReference type="InterPro" id="IPR006068">
    <property type="entry name" value="ATPase_P-typ_cation-transptr_C"/>
</dbReference>
<protein>
    <submittedName>
        <fullName evidence="10">Cation-translocating P-type ATPase</fullName>
    </submittedName>
</protein>
<dbReference type="InterPro" id="IPR023299">
    <property type="entry name" value="ATPase_P-typ_cyto_dom_N"/>
</dbReference>
<evidence type="ECO:0000256" key="6">
    <source>
        <dbReference type="ARBA" id="ARBA00022989"/>
    </source>
</evidence>
<dbReference type="InterPro" id="IPR004014">
    <property type="entry name" value="ATPase_P-typ_cation-transptr_N"/>
</dbReference>
<name>A0A2W5U6L3_9BACT</name>
<dbReference type="InterPro" id="IPR008250">
    <property type="entry name" value="ATPase_P-typ_transduc_dom_A_sf"/>
</dbReference>
<dbReference type="InterPro" id="IPR059000">
    <property type="entry name" value="ATPase_P-type_domA"/>
</dbReference>
<keyword evidence="7 8" id="KW-0472">Membrane</keyword>
<accession>A0A2W5U6L3</accession>
<evidence type="ECO:0000259" key="9">
    <source>
        <dbReference type="SMART" id="SM00831"/>
    </source>
</evidence>
<reference evidence="10 11" key="1">
    <citation type="submission" date="2017-08" db="EMBL/GenBank/DDBJ databases">
        <title>Infants hospitalized years apart are colonized by the same room-sourced microbial strains.</title>
        <authorList>
            <person name="Brooks B."/>
            <person name="Olm M.R."/>
            <person name="Firek B.A."/>
            <person name="Baker R."/>
            <person name="Thomas B.C."/>
            <person name="Morowitz M.J."/>
            <person name="Banfield J.F."/>
        </authorList>
    </citation>
    <scope>NUCLEOTIDE SEQUENCE [LARGE SCALE GENOMIC DNA]</scope>
    <source>
        <strain evidence="10">S2_003_000_R2_14</strain>
    </source>
</reference>
<dbReference type="InterPro" id="IPR001757">
    <property type="entry name" value="P_typ_ATPase"/>
</dbReference>
<dbReference type="PROSITE" id="PS00154">
    <property type="entry name" value="ATPASE_E1_E2"/>
    <property type="match status" value="1"/>
</dbReference>
<dbReference type="GO" id="GO:0005524">
    <property type="term" value="F:ATP binding"/>
    <property type="evidence" value="ECO:0007669"/>
    <property type="project" value="UniProtKB-KW"/>
</dbReference>
<dbReference type="EMBL" id="QFQP01000057">
    <property type="protein sequence ID" value="PZR04518.1"/>
    <property type="molecule type" value="Genomic_DNA"/>
</dbReference>
<evidence type="ECO:0000313" key="10">
    <source>
        <dbReference type="EMBL" id="PZR04518.1"/>
    </source>
</evidence>
<keyword evidence="6 8" id="KW-1133">Transmembrane helix</keyword>
<dbReference type="GO" id="GO:0016887">
    <property type="term" value="F:ATP hydrolysis activity"/>
    <property type="evidence" value="ECO:0007669"/>
    <property type="project" value="InterPro"/>
</dbReference>
<dbReference type="NCBIfam" id="TIGR01494">
    <property type="entry name" value="ATPase_P-type"/>
    <property type="match status" value="2"/>
</dbReference>
<evidence type="ECO:0000256" key="1">
    <source>
        <dbReference type="ARBA" id="ARBA00004141"/>
    </source>
</evidence>
<dbReference type="Gene3D" id="3.40.1110.10">
    <property type="entry name" value="Calcium-transporting ATPase, cytoplasmic domain N"/>
    <property type="match status" value="1"/>
</dbReference>
<dbReference type="InterPro" id="IPR023298">
    <property type="entry name" value="ATPase_P-typ_TM_dom_sf"/>
</dbReference>
<dbReference type="SFLD" id="SFLDF00027">
    <property type="entry name" value="p-type_atpase"/>
    <property type="match status" value="1"/>
</dbReference>
<dbReference type="SMART" id="SM00831">
    <property type="entry name" value="Cation_ATPase_N"/>
    <property type="match status" value="1"/>
</dbReference>
<organism evidence="10 11">
    <name type="scientific">Archangium gephyra</name>
    <dbReference type="NCBI Taxonomy" id="48"/>
    <lineage>
        <taxon>Bacteria</taxon>
        <taxon>Pseudomonadati</taxon>
        <taxon>Myxococcota</taxon>
        <taxon>Myxococcia</taxon>
        <taxon>Myxococcales</taxon>
        <taxon>Cystobacterineae</taxon>
        <taxon>Archangiaceae</taxon>
        <taxon>Archangium</taxon>
    </lineage>
</organism>
<evidence type="ECO:0000256" key="2">
    <source>
        <dbReference type="ARBA" id="ARBA00022692"/>
    </source>
</evidence>
<dbReference type="AlphaFoldDB" id="A0A2W5U6L3"/>
<dbReference type="GO" id="GO:0016020">
    <property type="term" value="C:membrane"/>
    <property type="evidence" value="ECO:0007669"/>
    <property type="project" value="UniProtKB-SubCell"/>
</dbReference>
<dbReference type="Pfam" id="PF00689">
    <property type="entry name" value="Cation_ATPase_C"/>
    <property type="match status" value="1"/>
</dbReference>
<dbReference type="Gene3D" id="1.20.1110.10">
    <property type="entry name" value="Calcium-transporting ATPase, transmembrane domain"/>
    <property type="match status" value="4"/>
</dbReference>
<gene>
    <name evidence="10" type="ORF">DI536_34105</name>
</gene>
<comment type="caution">
    <text evidence="10">The sequence shown here is derived from an EMBL/GenBank/DDBJ whole genome shotgun (WGS) entry which is preliminary data.</text>
</comment>
<evidence type="ECO:0000256" key="7">
    <source>
        <dbReference type="ARBA" id="ARBA00023136"/>
    </source>
</evidence>
<evidence type="ECO:0000313" key="11">
    <source>
        <dbReference type="Proteomes" id="UP000249061"/>
    </source>
</evidence>
<feature type="transmembrane region" description="Helical" evidence="8">
    <location>
        <begin position="682"/>
        <end position="705"/>
    </location>
</feature>
<keyword evidence="3" id="KW-0547">Nucleotide-binding</keyword>
<dbReference type="SUPFAM" id="SSF56784">
    <property type="entry name" value="HAD-like"/>
    <property type="match status" value="1"/>
</dbReference>
<proteinExistence type="predicted"/>
<dbReference type="SUPFAM" id="SSF81665">
    <property type="entry name" value="Calcium ATPase, transmembrane domain M"/>
    <property type="match status" value="1"/>
</dbReference>
<dbReference type="InterPro" id="IPR044492">
    <property type="entry name" value="P_typ_ATPase_HD_dom"/>
</dbReference>
<dbReference type="PRINTS" id="PR00119">
    <property type="entry name" value="CATATPASE"/>
</dbReference>